<evidence type="ECO:0000313" key="3">
    <source>
        <dbReference type="Proteomes" id="UP000006431"/>
    </source>
</evidence>
<dbReference type="STRING" id="929558.SMGD1_0289"/>
<evidence type="ECO:0000256" key="1">
    <source>
        <dbReference type="SAM" id="Phobius"/>
    </source>
</evidence>
<reference evidence="2 3" key="1">
    <citation type="journal article" date="2012" name="Proc. Natl. Acad. Sci. U.S.A.">
        <title>Genome and physiology of a model Epsilonproteobacterium responsible for sulfide detoxification in marine oxygen depletion zones.</title>
        <authorList>
            <person name="Grote J."/>
            <person name="Schott T."/>
            <person name="Bruckner C.G."/>
            <person name="Glockner F.O."/>
            <person name="Jost G."/>
            <person name="Teeling H."/>
            <person name="Labrenz M."/>
            <person name="Jurgens K."/>
        </authorList>
    </citation>
    <scope>NUCLEOTIDE SEQUENCE [LARGE SCALE GENOMIC DNA]</scope>
    <source>
        <strain evidence="2 3">GD1</strain>
    </source>
</reference>
<accession>B6BNL3</accession>
<accession>H1FTP0</accession>
<dbReference type="Proteomes" id="UP000006431">
    <property type="component" value="Unassembled WGS sequence"/>
</dbReference>
<dbReference type="EMBL" id="AFRZ01000001">
    <property type="protein sequence ID" value="EHP28816.1"/>
    <property type="molecule type" value="Genomic_DNA"/>
</dbReference>
<keyword evidence="1" id="KW-1133">Transmembrane helix</keyword>
<comment type="caution">
    <text evidence="2">The sequence shown here is derived from an EMBL/GenBank/DDBJ whole genome shotgun (WGS) entry which is preliminary data.</text>
</comment>
<gene>
    <name evidence="2" type="ORF">SMGD1_0289</name>
</gene>
<keyword evidence="1" id="KW-0472">Membrane</keyword>
<feature type="transmembrane region" description="Helical" evidence="1">
    <location>
        <begin position="23"/>
        <end position="46"/>
    </location>
</feature>
<dbReference type="OrthoDB" id="5373140at2"/>
<dbReference type="AlphaFoldDB" id="B6BNL3"/>
<keyword evidence="1" id="KW-0812">Transmembrane</keyword>
<proteinExistence type="predicted"/>
<keyword evidence="3" id="KW-1185">Reference proteome</keyword>
<dbReference type="PATRIC" id="fig|929558.5.peg.288"/>
<protein>
    <submittedName>
        <fullName evidence="2">Uncharacterized protein</fullName>
    </submittedName>
</protein>
<name>B6BNL3_SULGG</name>
<dbReference type="HOGENOM" id="CLU_163201_0_0_7"/>
<organism evidence="2 3">
    <name type="scientific">Sulfurimonas gotlandica (strain DSM 19862 / JCM 16533 / GD1)</name>
    <dbReference type="NCBI Taxonomy" id="929558"/>
    <lineage>
        <taxon>Bacteria</taxon>
        <taxon>Pseudomonadati</taxon>
        <taxon>Campylobacterota</taxon>
        <taxon>Epsilonproteobacteria</taxon>
        <taxon>Campylobacterales</taxon>
        <taxon>Sulfurimonadaceae</taxon>
        <taxon>Sulfurimonas</taxon>
    </lineage>
</organism>
<sequence>MSDKHELLDEVDQVLNKKKRLDFSYLVFILLLMSFVSLALFPKIYIQQQIYFKSRDISKLKGEYDTLVEENILINESVESIRFKNQILDTLF</sequence>
<dbReference type="RefSeq" id="WP_008340066.1">
    <property type="nucleotide sequence ID" value="NZ_AFRZ01000001.1"/>
</dbReference>
<evidence type="ECO:0000313" key="2">
    <source>
        <dbReference type="EMBL" id="EHP28816.1"/>
    </source>
</evidence>